<protein>
    <submittedName>
        <fullName evidence="2">Uncharacterized protein</fullName>
    </submittedName>
</protein>
<evidence type="ECO:0000256" key="1">
    <source>
        <dbReference type="SAM" id="Phobius"/>
    </source>
</evidence>
<accession>A0A2P4NK13</accession>
<dbReference type="Proteomes" id="UP000018888">
    <property type="component" value="Unassembled WGS sequence"/>
</dbReference>
<comment type="caution">
    <text evidence="2">The sequence shown here is derived from an EMBL/GenBank/DDBJ whole genome shotgun (WGS) entry which is preliminary data.</text>
</comment>
<keyword evidence="3" id="KW-1185">Reference proteome</keyword>
<reference evidence="2 3" key="2">
    <citation type="journal article" date="2018" name="New Phytol.">
        <title>High intraspecific genome diversity in the model arbuscular mycorrhizal symbiont Rhizophagus irregularis.</title>
        <authorList>
            <person name="Chen E.C.H."/>
            <person name="Morin E."/>
            <person name="Beaudet D."/>
            <person name="Noel J."/>
            <person name="Yildirir G."/>
            <person name="Ndikumana S."/>
            <person name="Charron P."/>
            <person name="St-Onge C."/>
            <person name="Giorgi J."/>
            <person name="Kruger M."/>
            <person name="Marton T."/>
            <person name="Ropars J."/>
            <person name="Grigoriev I.V."/>
            <person name="Hainaut M."/>
            <person name="Henrissat B."/>
            <person name="Roux C."/>
            <person name="Martin F."/>
            <person name="Corradi N."/>
        </authorList>
    </citation>
    <scope>NUCLEOTIDE SEQUENCE [LARGE SCALE GENOMIC DNA]</scope>
    <source>
        <strain evidence="2 3">DAOM 197198</strain>
    </source>
</reference>
<gene>
    <name evidence="2" type="ORF">GLOIN_2v32649</name>
</gene>
<proteinExistence type="predicted"/>
<keyword evidence="1" id="KW-0812">Transmembrane</keyword>
<keyword evidence="1" id="KW-0472">Membrane</keyword>
<feature type="transmembrane region" description="Helical" evidence="1">
    <location>
        <begin position="20"/>
        <end position="41"/>
    </location>
</feature>
<dbReference type="EMBL" id="AUPC02001010">
    <property type="protein sequence ID" value="POG53475.1"/>
    <property type="molecule type" value="Genomic_DNA"/>
</dbReference>
<sequence length="90" mass="10829">MLSTLNEFVEQKLYLCNTRLIIFHLMKVTRHTIFLLILYTIITKLEMEIKCVIILFIWCGILQVKSSIQRYNRQIFLFSYRNISKFCSST</sequence>
<keyword evidence="1" id="KW-1133">Transmembrane helix</keyword>
<organism evidence="2 3">
    <name type="scientific">Rhizophagus irregularis (strain DAOM 181602 / DAOM 197198 / MUCL 43194)</name>
    <name type="common">Arbuscular mycorrhizal fungus</name>
    <name type="synonym">Glomus intraradices</name>
    <dbReference type="NCBI Taxonomy" id="747089"/>
    <lineage>
        <taxon>Eukaryota</taxon>
        <taxon>Fungi</taxon>
        <taxon>Fungi incertae sedis</taxon>
        <taxon>Mucoromycota</taxon>
        <taxon>Glomeromycotina</taxon>
        <taxon>Glomeromycetes</taxon>
        <taxon>Glomerales</taxon>
        <taxon>Glomeraceae</taxon>
        <taxon>Rhizophagus</taxon>
    </lineage>
</organism>
<name>A0A2P4NK13_RHIID</name>
<dbReference type="AlphaFoldDB" id="A0A2P4NK13"/>
<evidence type="ECO:0000313" key="2">
    <source>
        <dbReference type="EMBL" id="POG53475.1"/>
    </source>
</evidence>
<evidence type="ECO:0000313" key="3">
    <source>
        <dbReference type="Proteomes" id="UP000018888"/>
    </source>
</evidence>
<reference evidence="2 3" key="1">
    <citation type="journal article" date="2013" name="Proc. Natl. Acad. Sci. U.S.A.">
        <title>Genome of an arbuscular mycorrhizal fungus provides insight into the oldest plant symbiosis.</title>
        <authorList>
            <person name="Tisserant E."/>
            <person name="Malbreil M."/>
            <person name="Kuo A."/>
            <person name="Kohler A."/>
            <person name="Symeonidi A."/>
            <person name="Balestrini R."/>
            <person name="Charron P."/>
            <person name="Duensing N."/>
            <person name="Frei Dit Frey N."/>
            <person name="Gianinazzi-Pearson V."/>
            <person name="Gilbert L.B."/>
            <person name="Handa Y."/>
            <person name="Herr J.R."/>
            <person name="Hijri M."/>
            <person name="Koul R."/>
            <person name="Kawaguchi M."/>
            <person name="Krajinski F."/>
            <person name="Lammers P.J."/>
            <person name="Masclaux F.G."/>
            <person name="Murat C."/>
            <person name="Morin E."/>
            <person name="Ndikumana S."/>
            <person name="Pagni M."/>
            <person name="Petitpierre D."/>
            <person name="Requena N."/>
            <person name="Rosikiewicz P."/>
            <person name="Riley R."/>
            <person name="Saito K."/>
            <person name="San Clemente H."/>
            <person name="Shapiro H."/>
            <person name="van Tuinen D."/>
            <person name="Becard G."/>
            <person name="Bonfante P."/>
            <person name="Paszkowski U."/>
            <person name="Shachar-Hill Y.Y."/>
            <person name="Tuskan G.A."/>
            <person name="Young P.W."/>
            <person name="Sanders I.R."/>
            <person name="Henrissat B."/>
            <person name="Rensing S.A."/>
            <person name="Grigoriev I.V."/>
            <person name="Corradi N."/>
            <person name="Roux C."/>
            <person name="Martin F."/>
        </authorList>
    </citation>
    <scope>NUCLEOTIDE SEQUENCE [LARGE SCALE GENOMIC DNA]</scope>
    <source>
        <strain evidence="2 3">DAOM 197198</strain>
    </source>
</reference>